<dbReference type="InterPro" id="IPR011008">
    <property type="entry name" value="Dimeric_a/b-barrel"/>
</dbReference>
<sequence>MSDAGSPAIPDVRRPDAAAVFVGLHHVPGPATAQTVLERIGEAWRNSPWPAGVLSASCYLSTEGDTVLTYVQCADRDAHRRFTEALSGPASGGAVEYRLRASVVAQGTAGPPACMVVATFDVDGAERQDKVIGNLLTALDGPAAEQPPGMLSANFHVSVDTTRVLNYAEWTSDAAHQAFLDSAAHVITRRVSGAVPGVRPIGFKRYHLYCGTGR</sequence>
<keyword evidence="3" id="KW-1185">Reference proteome</keyword>
<evidence type="ECO:0000259" key="1">
    <source>
        <dbReference type="Pfam" id="PF03992"/>
    </source>
</evidence>
<evidence type="ECO:0000313" key="3">
    <source>
        <dbReference type="Proteomes" id="UP000660675"/>
    </source>
</evidence>
<proteinExistence type="predicted"/>
<dbReference type="EMBL" id="BMTF01000003">
    <property type="protein sequence ID" value="GGV77882.1"/>
    <property type="molecule type" value="Genomic_DNA"/>
</dbReference>
<organism evidence="2 3">
    <name type="scientific">Streptomyces gelaticus</name>
    <dbReference type="NCBI Taxonomy" id="285446"/>
    <lineage>
        <taxon>Bacteria</taxon>
        <taxon>Bacillati</taxon>
        <taxon>Actinomycetota</taxon>
        <taxon>Actinomycetes</taxon>
        <taxon>Kitasatosporales</taxon>
        <taxon>Streptomycetaceae</taxon>
        <taxon>Streptomyces</taxon>
    </lineage>
</organism>
<dbReference type="Proteomes" id="UP000660675">
    <property type="component" value="Unassembled WGS sequence"/>
</dbReference>
<protein>
    <submittedName>
        <fullName evidence="2">Antibiotic biosynthesis monooxygenase</fullName>
    </submittedName>
</protein>
<name>A0ABQ2VVH4_9ACTN</name>
<dbReference type="Pfam" id="PF03992">
    <property type="entry name" value="ABM"/>
    <property type="match status" value="1"/>
</dbReference>
<dbReference type="InterPro" id="IPR007138">
    <property type="entry name" value="ABM_dom"/>
</dbReference>
<reference evidence="3" key="1">
    <citation type="journal article" date="2019" name="Int. J. Syst. Evol. Microbiol.">
        <title>The Global Catalogue of Microorganisms (GCM) 10K type strain sequencing project: providing services to taxonomists for standard genome sequencing and annotation.</title>
        <authorList>
            <consortium name="The Broad Institute Genomics Platform"/>
            <consortium name="The Broad Institute Genome Sequencing Center for Infectious Disease"/>
            <person name="Wu L."/>
            <person name="Ma J."/>
        </authorList>
    </citation>
    <scope>NUCLEOTIDE SEQUENCE [LARGE SCALE GENOMIC DNA]</scope>
    <source>
        <strain evidence="3">JCM 4376</strain>
    </source>
</reference>
<evidence type="ECO:0000313" key="2">
    <source>
        <dbReference type="EMBL" id="GGV77882.1"/>
    </source>
</evidence>
<accession>A0ABQ2VVH4</accession>
<keyword evidence="2" id="KW-0560">Oxidoreductase</keyword>
<dbReference type="Gene3D" id="3.30.70.100">
    <property type="match status" value="2"/>
</dbReference>
<comment type="caution">
    <text evidence="2">The sequence shown here is derived from an EMBL/GenBank/DDBJ whole genome shotgun (WGS) entry which is preliminary data.</text>
</comment>
<dbReference type="RefSeq" id="WP_189541732.1">
    <property type="nucleotide sequence ID" value="NZ_BMTF01000003.1"/>
</dbReference>
<dbReference type="SUPFAM" id="SSF54909">
    <property type="entry name" value="Dimeric alpha+beta barrel"/>
    <property type="match status" value="1"/>
</dbReference>
<feature type="domain" description="ABM" evidence="1">
    <location>
        <begin position="115"/>
        <end position="185"/>
    </location>
</feature>
<gene>
    <name evidence="2" type="ORF">GCM10015535_11830</name>
</gene>
<dbReference type="GO" id="GO:0004497">
    <property type="term" value="F:monooxygenase activity"/>
    <property type="evidence" value="ECO:0007669"/>
    <property type="project" value="UniProtKB-KW"/>
</dbReference>
<keyword evidence="2" id="KW-0503">Monooxygenase</keyword>